<dbReference type="AlphaFoldDB" id="J0CRC2"/>
<evidence type="ECO:0000313" key="2">
    <source>
        <dbReference type="Proteomes" id="UP000006514"/>
    </source>
</evidence>
<dbReference type="EMBL" id="JH688635">
    <property type="protein sequence ID" value="EJD32809.1"/>
    <property type="molecule type" value="Genomic_DNA"/>
</dbReference>
<gene>
    <name evidence="1" type="ORF">AURDEDRAFT_178095</name>
</gene>
<organism evidence="1 2">
    <name type="scientific">Auricularia subglabra (strain TFB-10046 / SS5)</name>
    <name type="common">White-rot fungus</name>
    <name type="synonym">Auricularia delicata (strain TFB10046)</name>
    <dbReference type="NCBI Taxonomy" id="717982"/>
    <lineage>
        <taxon>Eukaryota</taxon>
        <taxon>Fungi</taxon>
        <taxon>Dikarya</taxon>
        <taxon>Basidiomycota</taxon>
        <taxon>Agaricomycotina</taxon>
        <taxon>Agaricomycetes</taxon>
        <taxon>Auriculariales</taxon>
        <taxon>Auriculariaceae</taxon>
        <taxon>Auricularia</taxon>
    </lineage>
</organism>
<proteinExistence type="predicted"/>
<name>J0CRC2_AURST</name>
<keyword evidence="2" id="KW-1185">Reference proteome</keyword>
<evidence type="ECO:0000313" key="1">
    <source>
        <dbReference type="EMBL" id="EJD32809.1"/>
    </source>
</evidence>
<accession>J0CRC2</accession>
<dbReference type="Proteomes" id="UP000006514">
    <property type="component" value="Unassembled WGS sequence"/>
</dbReference>
<reference evidence="2" key="1">
    <citation type="journal article" date="2012" name="Science">
        <title>The Paleozoic origin of enzymatic lignin decomposition reconstructed from 31 fungal genomes.</title>
        <authorList>
            <person name="Floudas D."/>
            <person name="Binder M."/>
            <person name="Riley R."/>
            <person name="Barry K."/>
            <person name="Blanchette R.A."/>
            <person name="Henrissat B."/>
            <person name="Martinez A.T."/>
            <person name="Otillar R."/>
            <person name="Spatafora J.W."/>
            <person name="Yadav J.S."/>
            <person name="Aerts A."/>
            <person name="Benoit I."/>
            <person name="Boyd A."/>
            <person name="Carlson A."/>
            <person name="Copeland A."/>
            <person name="Coutinho P.M."/>
            <person name="de Vries R.P."/>
            <person name="Ferreira P."/>
            <person name="Findley K."/>
            <person name="Foster B."/>
            <person name="Gaskell J."/>
            <person name="Glotzer D."/>
            <person name="Gorecki P."/>
            <person name="Heitman J."/>
            <person name="Hesse C."/>
            <person name="Hori C."/>
            <person name="Igarashi K."/>
            <person name="Jurgens J.A."/>
            <person name="Kallen N."/>
            <person name="Kersten P."/>
            <person name="Kohler A."/>
            <person name="Kuees U."/>
            <person name="Kumar T.K.A."/>
            <person name="Kuo A."/>
            <person name="LaButti K."/>
            <person name="Larrondo L.F."/>
            <person name="Lindquist E."/>
            <person name="Ling A."/>
            <person name="Lombard V."/>
            <person name="Lucas S."/>
            <person name="Lundell T."/>
            <person name="Martin R."/>
            <person name="McLaughlin D.J."/>
            <person name="Morgenstern I."/>
            <person name="Morin E."/>
            <person name="Murat C."/>
            <person name="Nagy L.G."/>
            <person name="Nolan M."/>
            <person name="Ohm R.A."/>
            <person name="Patyshakuliyeva A."/>
            <person name="Rokas A."/>
            <person name="Ruiz-Duenas F.J."/>
            <person name="Sabat G."/>
            <person name="Salamov A."/>
            <person name="Samejima M."/>
            <person name="Schmutz J."/>
            <person name="Slot J.C."/>
            <person name="St John F."/>
            <person name="Stenlid J."/>
            <person name="Sun H."/>
            <person name="Sun S."/>
            <person name="Syed K."/>
            <person name="Tsang A."/>
            <person name="Wiebenga A."/>
            <person name="Young D."/>
            <person name="Pisabarro A."/>
            <person name="Eastwood D.C."/>
            <person name="Martin F."/>
            <person name="Cullen D."/>
            <person name="Grigoriev I.V."/>
            <person name="Hibbett D.S."/>
        </authorList>
    </citation>
    <scope>NUCLEOTIDE SEQUENCE [LARGE SCALE GENOMIC DNA]</scope>
    <source>
        <strain evidence="2">TFB10046</strain>
    </source>
</reference>
<dbReference type="InParanoid" id="J0CRC2"/>
<sequence length="472" mass="51693">MAMTPPRASRGSVSMPLDLWREVADRIANASTSHTVGDAIAGVAAPCPRDLWALSLVAKLPSRAARDVMFRKVVILYDNSDGFLGLLDGEFRPATRSMIVTVPISLMVEYARVISTRFENLVSLSVLLVPDEEADWAAGLNVGLPVLAQAMNALVRLEYLGIHMNPHDFAPEPINLAGLRMLNEKNLKGLILAIDAVPILPNQYVPSIPQASSLALSPNVFPRLVRKNAALLPHVKQLVVGYIPHWSIFGQYPSPTEEVSDRDVVEADEFSRALTKVPTLTPVLTFLKLDDVPLDLEGIHALQAFVGLERLDLHPSWDCSLPGDGHNRVLSAISCARPLGPEDWRVPCLGFELEYAEYIFTNVLPKLPRLVTLHIGSVVRYGYALHHAFFESVMAVNHPLLAHVGIGHCDVGPLGQFAHRHFAPGVCSADPCDWAWSGHDSMVHHVRRDVAHKLPLRRAVAAKQPASTPTTT</sequence>
<dbReference type="KEGG" id="adl:AURDEDRAFT_178095"/>
<protein>
    <submittedName>
        <fullName evidence="1">Uncharacterized protein</fullName>
    </submittedName>
</protein>